<dbReference type="Proteomes" id="UP000273119">
    <property type="component" value="Unassembled WGS sequence"/>
</dbReference>
<reference evidence="3 4" key="1">
    <citation type="submission" date="2018-07" db="EMBL/GenBank/DDBJ databases">
        <title>Arthrobacter sp. nov., isolated from raw cow's milk with high bacterial count.</title>
        <authorList>
            <person name="Hahne J."/>
            <person name="Isele D."/>
            <person name="Lipski A."/>
        </authorList>
    </citation>
    <scope>NUCLEOTIDE SEQUENCE [LARGE SCALE GENOMIC DNA]</scope>
    <source>
        <strain evidence="3 4">JZ R-183</strain>
    </source>
</reference>
<dbReference type="PROSITE" id="PS51782">
    <property type="entry name" value="LYSM"/>
    <property type="match status" value="3"/>
</dbReference>
<dbReference type="GO" id="GO:0008932">
    <property type="term" value="F:lytic endotransglycosylase activity"/>
    <property type="evidence" value="ECO:0007669"/>
    <property type="project" value="TreeGrafter"/>
</dbReference>
<feature type="region of interest" description="Disordered" evidence="1">
    <location>
        <begin position="191"/>
        <end position="217"/>
    </location>
</feature>
<organism evidence="3 4">
    <name type="scientific">Galactobacter caseinivorans</name>
    <dbReference type="NCBI Taxonomy" id="2676123"/>
    <lineage>
        <taxon>Bacteria</taxon>
        <taxon>Bacillati</taxon>
        <taxon>Actinomycetota</taxon>
        <taxon>Actinomycetes</taxon>
        <taxon>Micrococcales</taxon>
        <taxon>Micrococcaceae</taxon>
        <taxon>Galactobacter</taxon>
    </lineage>
</organism>
<dbReference type="Pfam" id="PF01476">
    <property type="entry name" value="LysM"/>
    <property type="match status" value="3"/>
</dbReference>
<feature type="domain" description="LysM" evidence="2">
    <location>
        <begin position="144"/>
        <end position="188"/>
    </location>
</feature>
<dbReference type="PANTHER" id="PTHR33734">
    <property type="entry name" value="LYSM DOMAIN-CONTAINING GPI-ANCHORED PROTEIN 2"/>
    <property type="match status" value="1"/>
</dbReference>
<feature type="region of interest" description="Disordered" evidence="1">
    <location>
        <begin position="126"/>
        <end position="151"/>
    </location>
</feature>
<dbReference type="InterPro" id="IPR023346">
    <property type="entry name" value="Lysozyme-like_dom_sf"/>
</dbReference>
<dbReference type="AlphaFoldDB" id="A0A496PMK5"/>
<gene>
    <name evidence="3" type="ORF">DWQ67_02105</name>
</gene>
<evidence type="ECO:0000313" key="3">
    <source>
        <dbReference type="EMBL" id="RKW71654.1"/>
    </source>
</evidence>
<feature type="domain" description="LysM" evidence="2">
    <location>
        <begin position="222"/>
        <end position="266"/>
    </location>
</feature>
<dbReference type="Pfam" id="PF01464">
    <property type="entry name" value="SLT"/>
    <property type="match status" value="1"/>
</dbReference>
<dbReference type="Gene3D" id="3.10.350.10">
    <property type="entry name" value="LysM domain"/>
    <property type="match status" value="3"/>
</dbReference>
<feature type="compositionally biased region" description="Low complexity" evidence="1">
    <location>
        <begin position="126"/>
        <end position="145"/>
    </location>
</feature>
<evidence type="ECO:0000256" key="1">
    <source>
        <dbReference type="SAM" id="MobiDB-lite"/>
    </source>
</evidence>
<dbReference type="CDD" id="cd00118">
    <property type="entry name" value="LysM"/>
    <property type="match status" value="3"/>
</dbReference>
<dbReference type="PANTHER" id="PTHR33734:SF22">
    <property type="entry name" value="MEMBRANE-BOUND LYTIC MUREIN TRANSGLYCOSYLASE D"/>
    <property type="match status" value="1"/>
</dbReference>
<dbReference type="InterPro" id="IPR036779">
    <property type="entry name" value="LysM_dom_sf"/>
</dbReference>
<dbReference type="InterPro" id="IPR008258">
    <property type="entry name" value="Transglycosylase_SLT_dom_1"/>
</dbReference>
<comment type="caution">
    <text evidence="3">The sequence shown here is derived from an EMBL/GenBank/DDBJ whole genome shotgun (WGS) entry which is preliminary data.</text>
</comment>
<dbReference type="RefSeq" id="WP_121483917.1">
    <property type="nucleotide sequence ID" value="NZ_QQXL01000001.1"/>
</dbReference>
<dbReference type="InterPro" id="IPR018392">
    <property type="entry name" value="LysM"/>
</dbReference>
<accession>A0A496PMK5</accession>
<dbReference type="SUPFAM" id="SSF53955">
    <property type="entry name" value="Lysozyme-like"/>
    <property type="match status" value="1"/>
</dbReference>
<dbReference type="SMART" id="SM00257">
    <property type="entry name" value="LysM"/>
    <property type="match status" value="3"/>
</dbReference>
<keyword evidence="4" id="KW-1185">Reference proteome</keyword>
<sequence>MPPISSRRRHTLQGALVTAAIPVITMAGIGLNATAAQAAGAPAGKAPTARNIFEARTQVAAHVKAAKAAQRVVVTVKNGDSVWSIATRHNVSVDSVLKLNKLRASTLIHPGDKLVVKAGSVSSGSKAGAARSGAKAKPAASNAKAHTVRSGDTLSGISHRYGVSLSTLLRANGLKASSLIYPGQSIKLAGGASHGTAPQPAANHKPRATTTSTSKAAVRSGGSYTIKAGDTLGSIAARNKVSLASLLKANGLQATSVIYAGRTLKLSGAGNSAPAKSGSSASTSTGSIPKTFLHYTYSDSTNRNANASQAALRARSVPSPAQMRAIVASTARKMGVDPNLAVAHAMVESGLNARAVSPANAVGVMQVMPGTGEWMGQSLGRKLNLLDPYDNVTAGVAYIRYLQRNASSRDQGIGAYYQGLAGVKRGMKSDTKDYVAKVRRAMGA</sequence>
<evidence type="ECO:0000259" key="2">
    <source>
        <dbReference type="PROSITE" id="PS51782"/>
    </source>
</evidence>
<name>A0A496PMK5_9MICC</name>
<feature type="domain" description="LysM" evidence="2">
    <location>
        <begin position="72"/>
        <end position="116"/>
    </location>
</feature>
<dbReference type="EMBL" id="QQXL01000001">
    <property type="protein sequence ID" value="RKW71654.1"/>
    <property type="molecule type" value="Genomic_DNA"/>
</dbReference>
<dbReference type="Gene3D" id="1.10.530.10">
    <property type="match status" value="1"/>
</dbReference>
<protein>
    <submittedName>
        <fullName evidence="3">LysM peptidoglycan-binding domain-containing protein</fullName>
    </submittedName>
</protein>
<evidence type="ECO:0000313" key="4">
    <source>
        <dbReference type="Proteomes" id="UP000273119"/>
    </source>
</evidence>
<dbReference type="SUPFAM" id="SSF54106">
    <property type="entry name" value="LysM domain"/>
    <property type="match status" value="3"/>
</dbReference>
<proteinExistence type="predicted"/>